<dbReference type="EMBL" id="HE576760">
    <property type="protein sequence ID" value="CCC71975.1"/>
    <property type="molecule type" value="Genomic_DNA"/>
</dbReference>
<feature type="transmembrane region" description="Helical" evidence="2">
    <location>
        <begin position="293"/>
        <end position="317"/>
    </location>
</feature>
<reference key="2">
    <citation type="submission" date="2011-08" db="EMBL/GenBank/DDBJ databases">
        <title>Genome sequence of Naumovozyma castellii.</title>
        <authorList>
            <person name="Gordon J.L."/>
            <person name="Armisen D."/>
            <person name="Proux-Wera E."/>
            <person name="OhEigeartaigh S.S."/>
            <person name="Byrne K.P."/>
            <person name="Wolfe K.H."/>
        </authorList>
    </citation>
    <scope>NUCLEOTIDE SEQUENCE</scope>
    <source>
        <strain>Type strain:CBS 4309</strain>
    </source>
</reference>
<keyword evidence="2" id="KW-0812">Transmembrane</keyword>
<dbReference type="AlphaFoldDB" id="G0VKE1"/>
<dbReference type="GeneID" id="96905662"/>
<keyword evidence="2" id="KW-0472">Membrane</keyword>
<name>G0VKE1_NAUCA</name>
<keyword evidence="2" id="KW-1133">Transmembrane helix</keyword>
<dbReference type="HOGENOM" id="CLU_694619_0_0_1"/>
<proteinExistence type="predicted"/>
<keyword evidence="4" id="KW-1185">Reference proteome</keyword>
<evidence type="ECO:0000313" key="4">
    <source>
        <dbReference type="Proteomes" id="UP000001640"/>
    </source>
</evidence>
<sequence>MFNYLISKFPRPTIITVTKRETTFQNMASQLTNFWQFLTNVFAIPDDEKEDIFKPRETLEGKIEARLEGIILDPKYKDSKKISEGDWKFNDYYKCVPSYNPVLTNICHDMRALGQCTDVGKSCINSSSESLSSEQKAVLIIRGPYGTENPTLFMYKEEAHPINTANFLPLVEKYGGAHKVSAILSSETDHFTLKKLECEPNKDEKGDTLSIIYEHLERTIDMIPPVFFLGFHQTESQMPLVTLIRNYCYTLKLEMGTPTAVEISKLLNSTGAEIRWQLRYNDRERLRGYLSDCYFLAGIMLLGILPGLGCGINRIFINDAKSCFEILKRIDSTEDPDQEKFRIRYISSNPSVDIVKLCMEVNPEENIDIQQMILPISSSSSSSSVSSTLRTASPYGR</sequence>
<evidence type="ECO:0000256" key="1">
    <source>
        <dbReference type="SAM" id="MobiDB-lite"/>
    </source>
</evidence>
<gene>
    <name evidence="3" type="primary">NCAS0I03070</name>
    <name evidence="3" type="ordered locus">NCAS_0I03070</name>
</gene>
<reference evidence="3 4" key="1">
    <citation type="journal article" date="2011" name="Proc. Natl. Acad. Sci. U.S.A.">
        <title>Evolutionary erosion of yeast sex chromosomes by mating-type switching accidents.</title>
        <authorList>
            <person name="Gordon J.L."/>
            <person name="Armisen D."/>
            <person name="Proux-Wera E."/>
            <person name="Oheigeartaigh S.S."/>
            <person name="Byrne K.P."/>
            <person name="Wolfe K.H."/>
        </authorList>
    </citation>
    <scope>NUCLEOTIDE SEQUENCE [LARGE SCALE GENOMIC DNA]</scope>
    <source>
        <strain evidence="4">ATCC 76901 / BCRC 22586 / CBS 4309 / NBRC 1992 / NRRL Y-12630</strain>
    </source>
</reference>
<dbReference type="Proteomes" id="UP000001640">
    <property type="component" value="Chromosome 9"/>
</dbReference>
<protein>
    <submittedName>
        <fullName evidence="3">Uncharacterized protein</fullName>
    </submittedName>
</protein>
<accession>G0VKE1</accession>
<dbReference type="InParanoid" id="G0VKE1"/>
<feature type="region of interest" description="Disordered" evidence="1">
    <location>
        <begin position="378"/>
        <end position="397"/>
    </location>
</feature>
<organism evidence="3 4">
    <name type="scientific">Naumovozyma castellii</name>
    <name type="common">Yeast</name>
    <name type="synonym">Saccharomyces castellii</name>
    <dbReference type="NCBI Taxonomy" id="27288"/>
    <lineage>
        <taxon>Eukaryota</taxon>
        <taxon>Fungi</taxon>
        <taxon>Dikarya</taxon>
        <taxon>Ascomycota</taxon>
        <taxon>Saccharomycotina</taxon>
        <taxon>Saccharomycetes</taxon>
        <taxon>Saccharomycetales</taxon>
        <taxon>Saccharomycetaceae</taxon>
        <taxon>Naumovozyma</taxon>
    </lineage>
</organism>
<evidence type="ECO:0000313" key="3">
    <source>
        <dbReference type="EMBL" id="CCC71975.1"/>
    </source>
</evidence>
<dbReference type="RefSeq" id="XP_003678317.1">
    <property type="nucleotide sequence ID" value="XM_003678269.1"/>
</dbReference>
<evidence type="ECO:0000256" key="2">
    <source>
        <dbReference type="SAM" id="Phobius"/>
    </source>
</evidence>
<dbReference type="KEGG" id="ncs:NCAS_0I03070"/>
<feature type="compositionally biased region" description="Low complexity" evidence="1">
    <location>
        <begin position="378"/>
        <end position="387"/>
    </location>
</feature>